<evidence type="ECO:0000256" key="1">
    <source>
        <dbReference type="ARBA" id="ARBA00023015"/>
    </source>
</evidence>
<dbReference type="PANTHER" id="PTHR43537:SF5">
    <property type="entry name" value="UXU OPERON TRANSCRIPTIONAL REGULATOR"/>
    <property type="match status" value="1"/>
</dbReference>
<dbReference type="PRINTS" id="PR00035">
    <property type="entry name" value="HTHGNTR"/>
</dbReference>
<keyword evidence="1" id="KW-0805">Transcription regulation</keyword>
<dbReference type="InterPro" id="IPR000524">
    <property type="entry name" value="Tscrpt_reg_HTH_GntR"/>
</dbReference>
<evidence type="ECO:0000256" key="3">
    <source>
        <dbReference type="ARBA" id="ARBA00023163"/>
    </source>
</evidence>
<keyword evidence="3" id="KW-0804">Transcription</keyword>
<dbReference type="InterPro" id="IPR036388">
    <property type="entry name" value="WH-like_DNA-bd_sf"/>
</dbReference>
<dbReference type="PROSITE" id="PS50949">
    <property type="entry name" value="HTH_GNTR"/>
    <property type="match status" value="1"/>
</dbReference>
<dbReference type="PANTHER" id="PTHR43537">
    <property type="entry name" value="TRANSCRIPTIONAL REGULATOR, GNTR FAMILY"/>
    <property type="match status" value="1"/>
</dbReference>
<evidence type="ECO:0000313" key="5">
    <source>
        <dbReference type="EMBL" id="MDQ0204498.1"/>
    </source>
</evidence>
<evidence type="ECO:0000256" key="2">
    <source>
        <dbReference type="ARBA" id="ARBA00023125"/>
    </source>
</evidence>
<dbReference type="SMART" id="SM00895">
    <property type="entry name" value="FCD"/>
    <property type="match status" value="1"/>
</dbReference>
<dbReference type="InterPro" id="IPR008920">
    <property type="entry name" value="TF_FadR/GntR_C"/>
</dbReference>
<dbReference type="SMART" id="SM00345">
    <property type="entry name" value="HTH_GNTR"/>
    <property type="match status" value="1"/>
</dbReference>
<dbReference type="SUPFAM" id="SSF46785">
    <property type="entry name" value="Winged helix' DNA-binding domain"/>
    <property type="match status" value="1"/>
</dbReference>
<dbReference type="SUPFAM" id="SSF48008">
    <property type="entry name" value="GntR ligand-binding domain-like"/>
    <property type="match status" value="1"/>
</dbReference>
<dbReference type="RefSeq" id="WP_196605519.1">
    <property type="nucleotide sequence ID" value="NZ_CP116940.1"/>
</dbReference>
<dbReference type="CDD" id="cd07377">
    <property type="entry name" value="WHTH_GntR"/>
    <property type="match status" value="1"/>
</dbReference>
<keyword evidence="5" id="KW-0670">Pyruvate</keyword>
<reference evidence="5 6" key="1">
    <citation type="submission" date="2023-07" db="EMBL/GenBank/DDBJ databases">
        <title>Genomic Encyclopedia of Type Strains, Phase IV (KMG-IV): sequencing the most valuable type-strain genomes for metagenomic binning, comparative biology and taxonomic classification.</title>
        <authorList>
            <person name="Goeker M."/>
        </authorList>
    </citation>
    <scope>NUCLEOTIDE SEQUENCE [LARGE SCALE GENOMIC DNA]</scope>
    <source>
        <strain evidence="5 6">DSM 16980</strain>
    </source>
</reference>
<sequence>MFQAIDRAQIRDFDGFYHKIVEDIKASIVDGTLKTGMKLPSERDLAAQFGVSRVPVREALKTLEFMGIVQHIRGNGVYIRSVDIHDLLQHIEFAVQNDSDDIKQTLNELFEVREAIEVKAAQLAAAHRTEKDLQILRNAVFAMECDIKANRNHKQSSMDFHSGIIDAAQNKILSSINKTLLNLLWLSRQKSAEISGRGPIALEFHRKLFKAIQDKNTSSAGELMKEHLGQAKRALSCNKE</sequence>
<dbReference type="Gene3D" id="1.20.120.530">
    <property type="entry name" value="GntR ligand-binding domain-like"/>
    <property type="match status" value="1"/>
</dbReference>
<proteinExistence type="predicted"/>
<gene>
    <name evidence="5" type="ORF">J2S01_002226</name>
</gene>
<feature type="domain" description="HTH gntR-type" evidence="4">
    <location>
        <begin position="14"/>
        <end position="82"/>
    </location>
</feature>
<evidence type="ECO:0000313" key="6">
    <source>
        <dbReference type="Proteomes" id="UP001239167"/>
    </source>
</evidence>
<dbReference type="Proteomes" id="UP001239167">
    <property type="component" value="Unassembled WGS sequence"/>
</dbReference>
<protein>
    <submittedName>
        <fullName evidence="5">GntR family transcriptional repressor for pyruvate dehydrogenase complex</fullName>
    </submittedName>
</protein>
<dbReference type="Gene3D" id="1.10.10.10">
    <property type="entry name" value="Winged helix-like DNA-binding domain superfamily/Winged helix DNA-binding domain"/>
    <property type="match status" value="1"/>
</dbReference>
<name>A0ABT9Y9I1_9FIRM</name>
<dbReference type="Pfam" id="PF07729">
    <property type="entry name" value="FCD"/>
    <property type="match status" value="1"/>
</dbReference>
<comment type="caution">
    <text evidence="5">The sequence shown here is derived from an EMBL/GenBank/DDBJ whole genome shotgun (WGS) entry which is preliminary data.</text>
</comment>
<dbReference type="EMBL" id="JAUSUE010000017">
    <property type="protein sequence ID" value="MDQ0204498.1"/>
    <property type="molecule type" value="Genomic_DNA"/>
</dbReference>
<keyword evidence="6" id="KW-1185">Reference proteome</keyword>
<dbReference type="InterPro" id="IPR011711">
    <property type="entry name" value="GntR_C"/>
</dbReference>
<evidence type="ECO:0000259" key="4">
    <source>
        <dbReference type="PROSITE" id="PS50949"/>
    </source>
</evidence>
<organism evidence="5 6">
    <name type="scientific">Pectinatus haikarae</name>
    <dbReference type="NCBI Taxonomy" id="349096"/>
    <lineage>
        <taxon>Bacteria</taxon>
        <taxon>Bacillati</taxon>
        <taxon>Bacillota</taxon>
        <taxon>Negativicutes</taxon>
        <taxon>Selenomonadales</taxon>
        <taxon>Selenomonadaceae</taxon>
        <taxon>Pectinatus</taxon>
    </lineage>
</organism>
<keyword evidence="2" id="KW-0238">DNA-binding</keyword>
<accession>A0ABT9Y9I1</accession>
<dbReference type="InterPro" id="IPR036390">
    <property type="entry name" value="WH_DNA-bd_sf"/>
</dbReference>
<dbReference type="Pfam" id="PF00392">
    <property type="entry name" value="GntR"/>
    <property type="match status" value="1"/>
</dbReference>